<dbReference type="InterPro" id="IPR016192">
    <property type="entry name" value="APOBEC/CMP_deaminase_Zn-bd"/>
</dbReference>
<comment type="function">
    <text evidence="8">Catalyzes the deamination of adenosine to inosine at the wobble position 34 of tRNA(Arg2).</text>
</comment>
<dbReference type="Proteomes" id="UP000242317">
    <property type="component" value="Unassembled WGS sequence"/>
</dbReference>
<dbReference type="FunFam" id="3.40.140.10:FF:000005">
    <property type="entry name" value="tRNA-specific adenosine deaminase"/>
    <property type="match status" value="1"/>
</dbReference>
<keyword evidence="5 8" id="KW-0378">Hydrolase</keyword>
<accession>A0A1G6GJ36</accession>
<dbReference type="PANTHER" id="PTHR11079">
    <property type="entry name" value="CYTOSINE DEAMINASE FAMILY MEMBER"/>
    <property type="match status" value="1"/>
</dbReference>
<dbReference type="Gene3D" id="3.40.140.10">
    <property type="entry name" value="Cytidine Deaminase, domain 2"/>
    <property type="match status" value="1"/>
</dbReference>
<gene>
    <name evidence="8" type="primary">tadA</name>
    <name evidence="10" type="ORF">SAMN05421749_10128</name>
</gene>
<feature type="binding site" evidence="8">
    <location>
        <position position="102"/>
    </location>
    <ligand>
        <name>Zn(2+)</name>
        <dbReference type="ChEBI" id="CHEBI:29105"/>
        <note>catalytic</note>
    </ligand>
</feature>
<dbReference type="EMBL" id="FMYK01000001">
    <property type="protein sequence ID" value="SDB81843.1"/>
    <property type="molecule type" value="Genomic_DNA"/>
</dbReference>
<evidence type="ECO:0000256" key="1">
    <source>
        <dbReference type="ARBA" id="ARBA00010669"/>
    </source>
</evidence>
<evidence type="ECO:0000259" key="9">
    <source>
        <dbReference type="PROSITE" id="PS51747"/>
    </source>
</evidence>
<dbReference type="InterPro" id="IPR016193">
    <property type="entry name" value="Cytidine_deaminase-like"/>
</dbReference>
<dbReference type="GO" id="GO:0008270">
    <property type="term" value="F:zinc ion binding"/>
    <property type="evidence" value="ECO:0007669"/>
    <property type="project" value="UniProtKB-UniRule"/>
</dbReference>
<dbReference type="SUPFAM" id="SSF53927">
    <property type="entry name" value="Cytidine deaminase-like"/>
    <property type="match status" value="1"/>
</dbReference>
<reference evidence="11" key="1">
    <citation type="submission" date="2016-09" db="EMBL/GenBank/DDBJ databases">
        <authorList>
            <person name="Varghese N."/>
            <person name="Submissions S."/>
        </authorList>
    </citation>
    <scope>NUCLEOTIDE SEQUENCE [LARGE SCALE GENOMIC DNA]</scope>
    <source>
        <strain evidence="11">ANC 3699</strain>
    </source>
</reference>
<feature type="active site" description="Proton donor" evidence="8">
    <location>
        <position position="70"/>
    </location>
</feature>
<dbReference type="PROSITE" id="PS00903">
    <property type="entry name" value="CYT_DCMP_DEAMINASES_1"/>
    <property type="match status" value="1"/>
</dbReference>
<comment type="cofactor">
    <cofactor evidence="8">
        <name>Zn(2+)</name>
        <dbReference type="ChEBI" id="CHEBI:29105"/>
    </cofactor>
    <text evidence="8">Binds 1 zinc ion per subunit.</text>
</comment>
<dbReference type="PROSITE" id="PS51747">
    <property type="entry name" value="CYT_DCMP_DEAMINASES_2"/>
    <property type="match status" value="1"/>
</dbReference>
<evidence type="ECO:0000256" key="5">
    <source>
        <dbReference type="ARBA" id="ARBA00022801"/>
    </source>
</evidence>
<dbReference type="InterPro" id="IPR028883">
    <property type="entry name" value="tRNA_aden_deaminase"/>
</dbReference>
<evidence type="ECO:0000256" key="3">
    <source>
        <dbReference type="ARBA" id="ARBA00022694"/>
    </source>
</evidence>
<comment type="similarity">
    <text evidence="1">Belongs to the cytidine and deoxycytidylate deaminase family. ADAT2 subfamily.</text>
</comment>
<evidence type="ECO:0000256" key="8">
    <source>
        <dbReference type="HAMAP-Rule" id="MF_00972"/>
    </source>
</evidence>
<sequence>MQDAEFHEKRDVDTHQNIDEQWMHLALAQAKLAEAQGEVPVGAVIVHQGQVIGQGFNCPISSNDPTAHAEIQAIRHACQNLQNYRLPEGSTLYVTLEPCTQCVGALVHARISRVVFAATEPRAGSLVSARQLMNDGFYNHFFAFEGGCLAEQSAELLRQFFKARRQNSQANNKIKP</sequence>
<keyword evidence="6 8" id="KW-0862">Zinc</keyword>
<dbReference type="RefSeq" id="WP_092614287.1">
    <property type="nucleotide sequence ID" value="NZ_FMYK01000001.1"/>
</dbReference>
<comment type="subunit">
    <text evidence="2 8">Homodimer.</text>
</comment>
<protein>
    <recommendedName>
        <fullName evidence="8">tRNA-specific adenosine deaminase</fullName>
        <ecNumber evidence="8">3.5.4.33</ecNumber>
    </recommendedName>
</protein>
<dbReference type="PANTHER" id="PTHR11079:SF202">
    <property type="entry name" value="TRNA-SPECIFIC ADENOSINE DEAMINASE"/>
    <property type="match status" value="1"/>
</dbReference>
<evidence type="ECO:0000256" key="4">
    <source>
        <dbReference type="ARBA" id="ARBA00022723"/>
    </source>
</evidence>
<dbReference type="OrthoDB" id="9802676at2"/>
<dbReference type="HAMAP" id="MF_00972">
    <property type="entry name" value="tRNA_aden_deaminase"/>
    <property type="match status" value="1"/>
</dbReference>
<proteinExistence type="inferred from homology"/>
<feature type="binding site" evidence="8">
    <location>
        <position position="99"/>
    </location>
    <ligand>
        <name>Zn(2+)</name>
        <dbReference type="ChEBI" id="CHEBI:29105"/>
        <note>catalytic</note>
    </ligand>
</feature>
<keyword evidence="11" id="KW-1185">Reference proteome</keyword>
<dbReference type="GO" id="GO:0002100">
    <property type="term" value="P:tRNA wobble adenosine to inosine editing"/>
    <property type="evidence" value="ECO:0007669"/>
    <property type="project" value="UniProtKB-UniRule"/>
</dbReference>
<dbReference type="AlphaFoldDB" id="A0A1G6GJ36"/>
<evidence type="ECO:0000256" key="2">
    <source>
        <dbReference type="ARBA" id="ARBA00011738"/>
    </source>
</evidence>
<organism evidence="10 11">
    <name type="scientific">Acinetobacter marinus</name>
    <dbReference type="NCBI Taxonomy" id="281375"/>
    <lineage>
        <taxon>Bacteria</taxon>
        <taxon>Pseudomonadati</taxon>
        <taxon>Pseudomonadota</taxon>
        <taxon>Gammaproteobacteria</taxon>
        <taxon>Moraxellales</taxon>
        <taxon>Moraxellaceae</taxon>
        <taxon>Acinetobacter</taxon>
    </lineage>
</organism>
<name>A0A1G6GJ36_9GAMM</name>
<feature type="domain" description="CMP/dCMP-type deaminase" evidence="9">
    <location>
        <begin position="17"/>
        <end position="128"/>
    </location>
</feature>
<dbReference type="NCBIfam" id="NF008113">
    <property type="entry name" value="PRK10860.1"/>
    <property type="match status" value="1"/>
</dbReference>
<evidence type="ECO:0000256" key="6">
    <source>
        <dbReference type="ARBA" id="ARBA00022833"/>
    </source>
</evidence>
<dbReference type="EC" id="3.5.4.33" evidence="8"/>
<comment type="catalytic activity">
    <reaction evidence="7 8">
        <text>adenosine(34) in tRNA + H2O + H(+) = inosine(34) in tRNA + NH4(+)</text>
        <dbReference type="Rhea" id="RHEA:43168"/>
        <dbReference type="Rhea" id="RHEA-COMP:10373"/>
        <dbReference type="Rhea" id="RHEA-COMP:10374"/>
        <dbReference type="ChEBI" id="CHEBI:15377"/>
        <dbReference type="ChEBI" id="CHEBI:15378"/>
        <dbReference type="ChEBI" id="CHEBI:28938"/>
        <dbReference type="ChEBI" id="CHEBI:74411"/>
        <dbReference type="ChEBI" id="CHEBI:82852"/>
        <dbReference type="EC" id="3.5.4.33"/>
    </reaction>
</comment>
<dbReference type="InterPro" id="IPR002125">
    <property type="entry name" value="CMP_dCMP_dom"/>
</dbReference>
<evidence type="ECO:0000313" key="11">
    <source>
        <dbReference type="Proteomes" id="UP000242317"/>
    </source>
</evidence>
<dbReference type="CDD" id="cd01285">
    <property type="entry name" value="nucleoside_deaminase"/>
    <property type="match status" value="1"/>
</dbReference>
<evidence type="ECO:0000313" key="10">
    <source>
        <dbReference type="EMBL" id="SDB81843.1"/>
    </source>
</evidence>
<keyword evidence="4 8" id="KW-0479">Metal-binding</keyword>
<dbReference type="GO" id="GO:0052717">
    <property type="term" value="F:tRNA-specific adenosine-34 deaminase activity"/>
    <property type="evidence" value="ECO:0007669"/>
    <property type="project" value="UniProtKB-UniRule"/>
</dbReference>
<evidence type="ECO:0000256" key="7">
    <source>
        <dbReference type="ARBA" id="ARBA00048045"/>
    </source>
</evidence>
<feature type="binding site" evidence="8">
    <location>
        <position position="68"/>
    </location>
    <ligand>
        <name>Zn(2+)</name>
        <dbReference type="ChEBI" id="CHEBI:29105"/>
        <note>catalytic</note>
    </ligand>
</feature>
<keyword evidence="3 8" id="KW-0819">tRNA processing</keyword>
<dbReference type="Pfam" id="PF00383">
    <property type="entry name" value="dCMP_cyt_deam_1"/>
    <property type="match status" value="1"/>
</dbReference>